<reference evidence="4" key="2">
    <citation type="submission" date="2023-05" db="EMBL/GenBank/DDBJ databases">
        <authorList>
            <consortium name="Lawrence Berkeley National Laboratory"/>
            <person name="Steindorff A."/>
            <person name="Hensen N."/>
            <person name="Bonometti L."/>
            <person name="Westerberg I."/>
            <person name="Brannstrom I.O."/>
            <person name="Guillou S."/>
            <person name="Cros-Aarteil S."/>
            <person name="Calhoun S."/>
            <person name="Haridas S."/>
            <person name="Kuo A."/>
            <person name="Mondo S."/>
            <person name="Pangilinan J."/>
            <person name="Riley R."/>
            <person name="Labutti K."/>
            <person name="Andreopoulos B."/>
            <person name="Lipzen A."/>
            <person name="Chen C."/>
            <person name="Yanf M."/>
            <person name="Daum C."/>
            <person name="Ng V."/>
            <person name="Clum A."/>
            <person name="Ohm R."/>
            <person name="Martin F."/>
            <person name="Silar P."/>
            <person name="Natvig D."/>
            <person name="Lalanne C."/>
            <person name="Gautier V."/>
            <person name="Ament-Velasquez S.L."/>
            <person name="Kruys A."/>
            <person name="Hutchinson M.I."/>
            <person name="Powell A.J."/>
            <person name="Barry K."/>
            <person name="Miller A.N."/>
            <person name="Grigoriev I.V."/>
            <person name="Debuchy R."/>
            <person name="Gladieux P."/>
            <person name="Thoren M.H."/>
            <person name="Johannesson H."/>
        </authorList>
    </citation>
    <scope>NUCLEOTIDE SEQUENCE</scope>
    <source>
        <strain evidence="4">PSN309</strain>
    </source>
</reference>
<evidence type="ECO:0000259" key="2">
    <source>
        <dbReference type="Pfam" id="PF06985"/>
    </source>
</evidence>
<feature type="domain" description="Heterokaryon incompatibility" evidence="2">
    <location>
        <begin position="22"/>
        <end position="125"/>
    </location>
</feature>
<dbReference type="AlphaFoldDB" id="A0AAN6WKU8"/>
<feature type="repeat" description="ANK" evidence="1">
    <location>
        <begin position="932"/>
        <end position="964"/>
    </location>
</feature>
<feature type="repeat" description="ANK" evidence="1">
    <location>
        <begin position="725"/>
        <end position="757"/>
    </location>
</feature>
<accession>A0AAN6WKU8</accession>
<dbReference type="Pfam" id="PF06985">
    <property type="entry name" value="HET"/>
    <property type="match status" value="1"/>
</dbReference>
<keyword evidence="5" id="KW-1185">Reference proteome</keyword>
<reference evidence="4" key="1">
    <citation type="journal article" date="2023" name="Mol. Phylogenet. Evol.">
        <title>Genome-scale phylogeny and comparative genomics of the fungal order Sordariales.</title>
        <authorList>
            <person name="Hensen N."/>
            <person name="Bonometti L."/>
            <person name="Westerberg I."/>
            <person name="Brannstrom I.O."/>
            <person name="Guillou S."/>
            <person name="Cros-Aarteil S."/>
            <person name="Calhoun S."/>
            <person name="Haridas S."/>
            <person name="Kuo A."/>
            <person name="Mondo S."/>
            <person name="Pangilinan J."/>
            <person name="Riley R."/>
            <person name="LaButti K."/>
            <person name="Andreopoulos B."/>
            <person name="Lipzen A."/>
            <person name="Chen C."/>
            <person name="Yan M."/>
            <person name="Daum C."/>
            <person name="Ng V."/>
            <person name="Clum A."/>
            <person name="Steindorff A."/>
            <person name="Ohm R.A."/>
            <person name="Martin F."/>
            <person name="Silar P."/>
            <person name="Natvig D.O."/>
            <person name="Lalanne C."/>
            <person name="Gautier V."/>
            <person name="Ament-Velasquez S.L."/>
            <person name="Kruys A."/>
            <person name="Hutchinson M.I."/>
            <person name="Powell A.J."/>
            <person name="Barry K."/>
            <person name="Miller A.N."/>
            <person name="Grigoriev I.V."/>
            <person name="Debuchy R."/>
            <person name="Gladieux P."/>
            <person name="Hiltunen Thoren M."/>
            <person name="Johannesson H."/>
        </authorList>
    </citation>
    <scope>NUCLEOTIDE SEQUENCE</scope>
    <source>
        <strain evidence="4">PSN309</strain>
    </source>
</reference>
<evidence type="ECO:0000259" key="3">
    <source>
        <dbReference type="Pfam" id="PF26640"/>
    </source>
</evidence>
<dbReference type="Pfam" id="PF12796">
    <property type="entry name" value="Ank_2"/>
    <property type="match status" value="3"/>
</dbReference>
<gene>
    <name evidence="4" type="ORF">QBC35DRAFT_507093</name>
</gene>
<evidence type="ECO:0000313" key="5">
    <source>
        <dbReference type="Proteomes" id="UP001302126"/>
    </source>
</evidence>
<feature type="repeat" description="ANK" evidence="1">
    <location>
        <begin position="965"/>
        <end position="997"/>
    </location>
</feature>
<organism evidence="4 5">
    <name type="scientific">Podospora australis</name>
    <dbReference type="NCBI Taxonomy" id="1536484"/>
    <lineage>
        <taxon>Eukaryota</taxon>
        <taxon>Fungi</taxon>
        <taxon>Dikarya</taxon>
        <taxon>Ascomycota</taxon>
        <taxon>Pezizomycotina</taxon>
        <taxon>Sordariomycetes</taxon>
        <taxon>Sordariomycetidae</taxon>
        <taxon>Sordariales</taxon>
        <taxon>Podosporaceae</taxon>
        <taxon>Podospora</taxon>
    </lineage>
</organism>
<dbReference type="Gene3D" id="1.25.40.20">
    <property type="entry name" value="Ankyrin repeat-containing domain"/>
    <property type="match status" value="2"/>
</dbReference>
<protein>
    <recommendedName>
        <fullName evidence="6">Heterokaryon incompatibility domain-containing protein</fullName>
    </recommendedName>
</protein>
<dbReference type="InterPro" id="IPR002110">
    <property type="entry name" value="Ankyrin_rpt"/>
</dbReference>
<evidence type="ECO:0000313" key="4">
    <source>
        <dbReference type="EMBL" id="KAK4183889.1"/>
    </source>
</evidence>
<dbReference type="EMBL" id="MU864517">
    <property type="protein sequence ID" value="KAK4183889.1"/>
    <property type="molecule type" value="Genomic_DNA"/>
</dbReference>
<dbReference type="SMART" id="SM00248">
    <property type="entry name" value="ANK"/>
    <property type="match status" value="7"/>
</dbReference>
<dbReference type="Pfam" id="PF26640">
    <property type="entry name" value="DUF8212"/>
    <property type="match status" value="1"/>
</dbReference>
<dbReference type="PROSITE" id="PS50297">
    <property type="entry name" value="ANK_REP_REGION"/>
    <property type="match status" value="3"/>
</dbReference>
<dbReference type="InterPro" id="IPR036770">
    <property type="entry name" value="Ankyrin_rpt-contain_sf"/>
</dbReference>
<dbReference type="InterPro" id="IPR010730">
    <property type="entry name" value="HET"/>
</dbReference>
<feature type="domain" description="DUF8212" evidence="3">
    <location>
        <begin position="254"/>
        <end position="361"/>
    </location>
</feature>
<dbReference type="SUPFAM" id="SSF48403">
    <property type="entry name" value="Ankyrin repeat"/>
    <property type="match status" value="1"/>
</dbReference>
<dbReference type="Proteomes" id="UP001302126">
    <property type="component" value="Unassembled WGS sequence"/>
</dbReference>
<keyword evidence="1" id="KW-0040">ANK repeat</keyword>
<dbReference type="PRINTS" id="PR01415">
    <property type="entry name" value="ANKYRIN"/>
</dbReference>
<sequence>MRLLETSTLRLVSKREGEIPPYAILSHTWGGDDDEVTYQDILELSASRFRLNDGSKFAHRVTKKKGFAKIRDSAKLALSSGYNFIWIDTCCIDKTSSAELSEAINSMFRWYREATICYAYLVDVPAESEGQNISSSRWFTRGWTLQELLAPSDVWFYDQGWGIIGSKLGPNSKGLADKHPEIWRRNFVDPAFLNRVTGVDTAILTRPAALEDVSVASKMKWAANRQTTRTEDVAYCLMGIFNVNMPLLYGEGTRSFMRLQEEILESTNDQTLFAWTVPPSKESPCLSGLLASHPSYFKDFGDIQPLSVNVSRSSAPSTMTNAGLHVQLYLERTESLTEHNQAASSDQYLAILDCYPHTQPSGITANLALRLVALGGDQYARMEADQVAWVPTDQKRPGGNTYIYVQESPVFVLPEIVVAPHSTPDINYVFDAAPITGWNDLTQTMRPEPDYFPDKSLLGLFTFRIMEAPEYSRQLELNVAVGVHPTSANEPTSWDCWCHLQPGQHYYAHLNLMAGAKPYKDAVLTARHVADGLMATVQTVKHRNRTYISLRVTQIYELEDTRTGYSAPEKSLYSTPLKEIPMVASSVAQDTWRSCFGHRFGGPVAGFTEAVIRTYTPPNGTRLLPEESRGTRLLVEDTSTWQSFEWVLEQAKKSNLEIQQSWLEEQQTKYTIFEQYLLLSLARACMRNDVNAASDLLNSPLSGIIVHVRTSIKEVQVEPWHELLSGFQPIHWAAALGHVKIVAMLIDQGADIKSLTGSGLSTVHLAAVMGREKNLHLLLNHTDTSWYNGIRHRLDSPAHLAASYLRNADVKHVLERLMFGRTTFSFRFDGDSSDASGQPETLFITRGDDTRPGATDLWVEPLLNKLGETPLHRTAAMGNFLAAEAFIDLYLGVLESGPLVRRSSKIRNSKQATGVQSLGRRRAKVLSPQDSLGRTPLFHAAASGAVEIVQLLLANDVPIDVPDNLGRTPLHIACREGHLDVVRILVQKGANIRATTPEPVVVNAVHFAVCNGNADVLAFLVGYGVDPDLNSLAYSSLDMPTPLQIAAVNGFLDCVKLLCEAGCSRENKAAKGIVTAAAKCYLSGPYPVYPAGNLFILGRRITGSLTPAEFARERGHEEIWEYLSSLRKSKEEETKTSRC</sequence>
<dbReference type="PANTHER" id="PTHR10622:SF10">
    <property type="entry name" value="HET DOMAIN-CONTAINING PROTEIN"/>
    <property type="match status" value="1"/>
</dbReference>
<dbReference type="PANTHER" id="PTHR10622">
    <property type="entry name" value="HET DOMAIN-CONTAINING PROTEIN"/>
    <property type="match status" value="1"/>
</dbReference>
<dbReference type="PROSITE" id="PS50088">
    <property type="entry name" value="ANK_REPEAT"/>
    <property type="match status" value="3"/>
</dbReference>
<comment type="caution">
    <text evidence="4">The sequence shown here is derived from an EMBL/GenBank/DDBJ whole genome shotgun (WGS) entry which is preliminary data.</text>
</comment>
<evidence type="ECO:0008006" key="6">
    <source>
        <dbReference type="Google" id="ProtNLM"/>
    </source>
</evidence>
<proteinExistence type="predicted"/>
<evidence type="ECO:0000256" key="1">
    <source>
        <dbReference type="PROSITE-ProRule" id="PRU00023"/>
    </source>
</evidence>
<name>A0AAN6WKU8_9PEZI</name>
<dbReference type="InterPro" id="IPR058525">
    <property type="entry name" value="DUF8212"/>
</dbReference>